<evidence type="ECO:0000313" key="5">
    <source>
        <dbReference type="EMBL" id="OGG51688.1"/>
    </source>
</evidence>
<dbReference type="PANTHER" id="PTHR22604:SF105">
    <property type="entry name" value="TRANS-1,2-DIHYDROBENZENE-1,2-DIOL DEHYDROGENASE"/>
    <property type="match status" value="1"/>
</dbReference>
<dbReference type="PANTHER" id="PTHR22604">
    <property type="entry name" value="OXIDOREDUCTASES"/>
    <property type="match status" value="1"/>
</dbReference>
<dbReference type="InterPro" id="IPR055170">
    <property type="entry name" value="GFO_IDH_MocA-like_dom"/>
</dbReference>
<evidence type="ECO:0000259" key="4">
    <source>
        <dbReference type="Pfam" id="PF22725"/>
    </source>
</evidence>
<organism evidence="5 6">
    <name type="scientific">Candidatus Kaiserbacteria bacterium RIFCSPHIGHO2_01_FULL_54_36b</name>
    <dbReference type="NCBI Taxonomy" id="1798483"/>
    <lineage>
        <taxon>Bacteria</taxon>
        <taxon>Candidatus Kaiseribacteriota</taxon>
    </lineage>
</organism>
<evidence type="ECO:0000259" key="3">
    <source>
        <dbReference type="Pfam" id="PF01408"/>
    </source>
</evidence>
<dbReference type="Pfam" id="PF01408">
    <property type="entry name" value="GFO_IDH_MocA"/>
    <property type="match status" value="1"/>
</dbReference>
<dbReference type="SUPFAM" id="SSF55347">
    <property type="entry name" value="Glyceraldehyde-3-phosphate dehydrogenase-like, C-terminal domain"/>
    <property type="match status" value="1"/>
</dbReference>
<sequence length="332" mass="36178">MKKKLRIGILGCANIAEKYAIGAFKSLPAVELVAIASREKGKAEAWAARHELEAESYDSLIARDDIDVIYSPLPVGLQEEWAVRAAAAGKHMICEKSITYSLDSAKGMVDAFKQNGLALYENFAPEFQPQHGKVLSLIKEGAIGTPHVWSGQYGFPPFPKGDIRYSSELKGGSLNDCGCYTVFMARKILQAEPVAVTCTLSNDGAEVDIKGSALLEFPHAGALMAFGFDHLYQNTYSVWGSKGMVRTDRAFAIPPTFVSTVELITNDGSHESRETFAIPAANRFALSFGFFCKAVAANDTDAIQDMYEALMRQAAVMEAMRVSAREGRRVVL</sequence>
<dbReference type="GO" id="GO:0016491">
    <property type="term" value="F:oxidoreductase activity"/>
    <property type="evidence" value="ECO:0007669"/>
    <property type="project" value="UniProtKB-KW"/>
</dbReference>
<dbReference type="GO" id="GO:0000166">
    <property type="term" value="F:nucleotide binding"/>
    <property type="evidence" value="ECO:0007669"/>
    <property type="project" value="InterPro"/>
</dbReference>
<dbReference type="InterPro" id="IPR000683">
    <property type="entry name" value="Gfo/Idh/MocA-like_OxRdtase_N"/>
</dbReference>
<dbReference type="Gene3D" id="3.30.360.10">
    <property type="entry name" value="Dihydrodipicolinate Reductase, domain 2"/>
    <property type="match status" value="1"/>
</dbReference>
<evidence type="ECO:0000313" key="6">
    <source>
        <dbReference type="Proteomes" id="UP000176445"/>
    </source>
</evidence>
<feature type="domain" description="Gfo/Idh/MocA-like oxidoreductase N-terminal" evidence="3">
    <location>
        <begin position="5"/>
        <end position="122"/>
    </location>
</feature>
<dbReference type="EMBL" id="MFKW01000019">
    <property type="protein sequence ID" value="OGG51688.1"/>
    <property type="molecule type" value="Genomic_DNA"/>
</dbReference>
<dbReference type="InterPro" id="IPR050984">
    <property type="entry name" value="Gfo/Idh/MocA_domain"/>
</dbReference>
<gene>
    <name evidence="5" type="ORF">A2704_05215</name>
</gene>
<dbReference type="AlphaFoldDB" id="A0A1F6CR77"/>
<evidence type="ECO:0000256" key="2">
    <source>
        <dbReference type="ARBA" id="ARBA00023002"/>
    </source>
</evidence>
<dbReference type="SUPFAM" id="SSF51735">
    <property type="entry name" value="NAD(P)-binding Rossmann-fold domains"/>
    <property type="match status" value="1"/>
</dbReference>
<evidence type="ECO:0000256" key="1">
    <source>
        <dbReference type="ARBA" id="ARBA00010928"/>
    </source>
</evidence>
<keyword evidence="2" id="KW-0560">Oxidoreductase</keyword>
<dbReference type="Proteomes" id="UP000176445">
    <property type="component" value="Unassembled WGS sequence"/>
</dbReference>
<proteinExistence type="inferred from homology"/>
<reference evidence="5 6" key="1">
    <citation type="journal article" date="2016" name="Nat. Commun.">
        <title>Thousands of microbial genomes shed light on interconnected biogeochemical processes in an aquifer system.</title>
        <authorList>
            <person name="Anantharaman K."/>
            <person name="Brown C.T."/>
            <person name="Hug L.A."/>
            <person name="Sharon I."/>
            <person name="Castelle C.J."/>
            <person name="Probst A.J."/>
            <person name="Thomas B.C."/>
            <person name="Singh A."/>
            <person name="Wilkins M.J."/>
            <person name="Karaoz U."/>
            <person name="Brodie E.L."/>
            <person name="Williams K.H."/>
            <person name="Hubbard S.S."/>
            <person name="Banfield J.F."/>
        </authorList>
    </citation>
    <scope>NUCLEOTIDE SEQUENCE [LARGE SCALE GENOMIC DNA]</scope>
</reference>
<protein>
    <submittedName>
        <fullName evidence="5">Uncharacterized protein</fullName>
    </submittedName>
</protein>
<accession>A0A1F6CR77</accession>
<dbReference type="Pfam" id="PF22725">
    <property type="entry name" value="GFO_IDH_MocA_C3"/>
    <property type="match status" value="1"/>
</dbReference>
<comment type="similarity">
    <text evidence="1">Belongs to the Gfo/Idh/MocA family.</text>
</comment>
<dbReference type="Gene3D" id="3.40.50.720">
    <property type="entry name" value="NAD(P)-binding Rossmann-like Domain"/>
    <property type="match status" value="1"/>
</dbReference>
<feature type="domain" description="GFO/IDH/MocA-like oxidoreductase" evidence="4">
    <location>
        <begin position="134"/>
        <end position="246"/>
    </location>
</feature>
<comment type="caution">
    <text evidence="5">The sequence shown here is derived from an EMBL/GenBank/DDBJ whole genome shotgun (WGS) entry which is preliminary data.</text>
</comment>
<dbReference type="InterPro" id="IPR036291">
    <property type="entry name" value="NAD(P)-bd_dom_sf"/>
</dbReference>
<name>A0A1F6CR77_9BACT</name>